<dbReference type="PANTHER" id="PTHR35897">
    <property type="entry name" value="METHYLTRANSFERASE AUSD"/>
    <property type="match status" value="1"/>
</dbReference>
<evidence type="ECO:0000259" key="5">
    <source>
        <dbReference type="Pfam" id="PF08242"/>
    </source>
</evidence>
<accession>A0A8H7PHZ7</accession>
<sequence length="283" mass="32473">MTEFKEDFQVGPETITLFDNYLGISDANDLRNHILAISEKLKTSEKTYRCLREYKFVAPRLAPRFYYQHILEDRKRREQNGENPIFMDIGCCFGTDIRQIILDGYPAKSIVGVDLYAHFIRLGYELFQDQGKLQAKFITGNIFDEQFLSTSDEQPSDQPSNLNEYKHSVTYLNAGSVLHLFGNEQIRQFIRRAALLLKPGGLFCGAHVGGNQSGTYERLFDGSIKYFEGKDSLKVILEENDFADIDIRATRRVGDPDFKDDKAKRDGFEALWLNFSAVYSPKV</sequence>
<dbReference type="Gene3D" id="3.40.50.150">
    <property type="entry name" value="Vaccinia Virus protein VP39"/>
    <property type="match status" value="1"/>
</dbReference>
<keyword evidence="3" id="KW-0949">S-adenosyl-L-methionine</keyword>
<dbReference type="PANTHER" id="PTHR35897:SF1">
    <property type="entry name" value="METHYLTRANSFERASE AUSD"/>
    <property type="match status" value="1"/>
</dbReference>
<dbReference type="Pfam" id="PF08242">
    <property type="entry name" value="Methyltransf_12"/>
    <property type="match status" value="1"/>
</dbReference>
<keyword evidence="7" id="KW-1185">Reference proteome</keyword>
<evidence type="ECO:0000313" key="6">
    <source>
        <dbReference type="EMBL" id="KAG2174362.1"/>
    </source>
</evidence>
<dbReference type="OrthoDB" id="2094832at2759"/>
<evidence type="ECO:0000256" key="2">
    <source>
        <dbReference type="ARBA" id="ARBA00022679"/>
    </source>
</evidence>
<evidence type="ECO:0000256" key="4">
    <source>
        <dbReference type="ARBA" id="ARBA00038314"/>
    </source>
</evidence>
<gene>
    <name evidence="6" type="ORF">INT43_004385</name>
</gene>
<dbReference type="InterPro" id="IPR051654">
    <property type="entry name" value="Meroterpenoid_MTases"/>
</dbReference>
<dbReference type="Proteomes" id="UP000654370">
    <property type="component" value="Unassembled WGS sequence"/>
</dbReference>
<proteinExistence type="inferred from homology"/>
<dbReference type="CDD" id="cd02440">
    <property type="entry name" value="AdoMet_MTases"/>
    <property type="match status" value="1"/>
</dbReference>
<dbReference type="AlphaFoldDB" id="A0A8H7PHZ7"/>
<dbReference type="EMBL" id="JAEPQZ010000013">
    <property type="protein sequence ID" value="KAG2174362.1"/>
    <property type="molecule type" value="Genomic_DNA"/>
</dbReference>
<dbReference type="InterPro" id="IPR013217">
    <property type="entry name" value="Methyltransf_12"/>
</dbReference>
<evidence type="ECO:0000313" key="7">
    <source>
        <dbReference type="Proteomes" id="UP000654370"/>
    </source>
</evidence>
<feature type="domain" description="Methyltransferase type 12" evidence="5">
    <location>
        <begin position="87"/>
        <end position="203"/>
    </location>
</feature>
<dbReference type="GO" id="GO:0016740">
    <property type="term" value="F:transferase activity"/>
    <property type="evidence" value="ECO:0007669"/>
    <property type="project" value="UniProtKB-KW"/>
</dbReference>
<name>A0A8H7PHZ7_MORIS</name>
<dbReference type="InterPro" id="IPR029063">
    <property type="entry name" value="SAM-dependent_MTases_sf"/>
</dbReference>
<evidence type="ECO:0000256" key="3">
    <source>
        <dbReference type="ARBA" id="ARBA00022691"/>
    </source>
</evidence>
<comment type="caution">
    <text evidence="6">The sequence shown here is derived from an EMBL/GenBank/DDBJ whole genome shotgun (WGS) entry which is preliminary data.</text>
</comment>
<organism evidence="6 7">
    <name type="scientific">Mortierella isabellina</name>
    <name type="common">Filamentous fungus</name>
    <name type="synonym">Umbelopsis isabellina</name>
    <dbReference type="NCBI Taxonomy" id="91625"/>
    <lineage>
        <taxon>Eukaryota</taxon>
        <taxon>Fungi</taxon>
        <taxon>Fungi incertae sedis</taxon>
        <taxon>Mucoromycota</taxon>
        <taxon>Mucoromycotina</taxon>
        <taxon>Umbelopsidomycetes</taxon>
        <taxon>Umbelopsidales</taxon>
        <taxon>Umbelopsidaceae</taxon>
        <taxon>Umbelopsis</taxon>
    </lineage>
</organism>
<comment type="similarity">
    <text evidence="4">Belongs to the class I-like SAM-binding methyltransferase superfamily.</text>
</comment>
<comment type="pathway">
    <text evidence="1">Secondary metabolite biosynthesis.</text>
</comment>
<keyword evidence="2" id="KW-0808">Transferase</keyword>
<reference evidence="6" key="1">
    <citation type="submission" date="2020-12" db="EMBL/GenBank/DDBJ databases">
        <title>Metabolic potential, ecology and presence of endohyphal bacteria is reflected in genomic diversity of Mucoromycotina.</title>
        <authorList>
            <person name="Muszewska A."/>
            <person name="Okrasinska A."/>
            <person name="Steczkiewicz K."/>
            <person name="Drgas O."/>
            <person name="Orlowska M."/>
            <person name="Perlinska-Lenart U."/>
            <person name="Aleksandrzak-Piekarczyk T."/>
            <person name="Szatraj K."/>
            <person name="Zielenkiewicz U."/>
            <person name="Pilsyk S."/>
            <person name="Malc E."/>
            <person name="Mieczkowski P."/>
            <person name="Kruszewska J.S."/>
            <person name="Biernat P."/>
            <person name="Pawlowska J."/>
        </authorList>
    </citation>
    <scope>NUCLEOTIDE SEQUENCE</scope>
    <source>
        <strain evidence="6">WA0000067209</strain>
    </source>
</reference>
<dbReference type="SUPFAM" id="SSF53335">
    <property type="entry name" value="S-adenosyl-L-methionine-dependent methyltransferases"/>
    <property type="match status" value="1"/>
</dbReference>
<evidence type="ECO:0000256" key="1">
    <source>
        <dbReference type="ARBA" id="ARBA00005179"/>
    </source>
</evidence>
<protein>
    <recommendedName>
        <fullName evidence="5">Methyltransferase type 12 domain-containing protein</fullName>
    </recommendedName>
</protein>